<dbReference type="HOGENOM" id="CLU_1158246_0_0_1"/>
<dbReference type="KEGG" id="gtt:GUITHDRAFT_147879"/>
<dbReference type="RefSeq" id="XP_005820455.1">
    <property type="nucleotide sequence ID" value="XM_005820398.1"/>
</dbReference>
<feature type="compositionally biased region" description="Basic and acidic residues" evidence="2">
    <location>
        <begin position="141"/>
        <end position="151"/>
    </location>
</feature>
<accession>L1ICA9</accession>
<keyword evidence="1" id="KW-0175">Coiled coil</keyword>
<dbReference type="EnsemblProtists" id="EKX33475">
    <property type="protein sequence ID" value="EKX33475"/>
    <property type="gene ID" value="GUITHDRAFT_147879"/>
</dbReference>
<dbReference type="EMBL" id="JH993140">
    <property type="protein sequence ID" value="EKX33475.1"/>
    <property type="molecule type" value="Genomic_DNA"/>
</dbReference>
<dbReference type="Proteomes" id="UP000011087">
    <property type="component" value="Unassembled WGS sequence"/>
</dbReference>
<feature type="coiled-coil region" evidence="1">
    <location>
        <begin position="59"/>
        <end position="86"/>
    </location>
</feature>
<sequence length="240" mass="26778">MVVEDHQLLVLAAFEADGQRNIDAAKHFLAKNKFADARLSIQRARAVLKKAKVGREPELRALEGSIEQAEVKAARYEMAREKLAEARIAFSRGPSDEEQVLALQQIRDLDVKVESSQWWNTAAPGNGGNSQSVRDPNIESCRPRSSEELRTKDALAKQTALQRATMDAKNALLARIRKKGSSHDSSRNLTAKQTEDSNLIQEKFAEGISLYADFEKALKDEDTVLARLKFFEKQKAVCSP</sequence>
<protein>
    <submittedName>
        <fullName evidence="3 4">Uncharacterized protein</fullName>
    </submittedName>
</protein>
<reference evidence="3 5" key="1">
    <citation type="journal article" date="2012" name="Nature">
        <title>Algal genomes reveal evolutionary mosaicism and the fate of nucleomorphs.</title>
        <authorList>
            <consortium name="DOE Joint Genome Institute"/>
            <person name="Curtis B.A."/>
            <person name="Tanifuji G."/>
            <person name="Burki F."/>
            <person name="Gruber A."/>
            <person name="Irimia M."/>
            <person name="Maruyama S."/>
            <person name="Arias M.C."/>
            <person name="Ball S.G."/>
            <person name="Gile G.H."/>
            <person name="Hirakawa Y."/>
            <person name="Hopkins J.F."/>
            <person name="Kuo A."/>
            <person name="Rensing S.A."/>
            <person name="Schmutz J."/>
            <person name="Symeonidi A."/>
            <person name="Elias M."/>
            <person name="Eveleigh R.J."/>
            <person name="Herman E.K."/>
            <person name="Klute M.J."/>
            <person name="Nakayama T."/>
            <person name="Obornik M."/>
            <person name="Reyes-Prieto A."/>
            <person name="Armbrust E.V."/>
            <person name="Aves S.J."/>
            <person name="Beiko R.G."/>
            <person name="Coutinho P."/>
            <person name="Dacks J.B."/>
            <person name="Durnford D.G."/>
            <person name="Fast N.M."/>
            <person name="Green B.R."/>
            <person name="Grisdale C.J."/>
            <person name="Hempel F."/>
            <person name="Henrissat B."/>
            <person name="Hoppner M.P."/>
            <person name="Ishida K."/>
            <person name="Kim E."/>
            <person name="Koreny L."/>
            <person name="Kroth P.G."/>
            <person name="Liu Y."/>
            <person name="Malik S.B."/>
            <person name="Maier U.G."/>
            <person name="McRose D."/>
            <person name="Mock T."/>
            <person name="Neilson J.A."/>
            <person name="Onodera N.T."/>
            <person name="Poole A.M."/>
            <person name="Pritham E.J."/>
            <person name="Richards T.A."/>
            <person name="Rocap G."/>
            <person name="Roy S.W."/>
            <person name="Sarai C."/>
            <person name="Schaack S."/>
            <person name="Shirato S."/>
            <person name="Slamovits C.H."/>
            <person name="Spencer D.F."/>
            <person name="Suzuki S."/>
            <person name="Worden A.Z."/>
            <person name="Zauner S."/>
            <person name="Barry K."/>
            <person name="Bell C."/>
            <person name="Bharti A.K."/>
            <person name="Crow J.A."/>
            <person name="Grimwood J."/>
            <person name="Kramer R."/>
            <person name="Lindquist E."/>
            <person name="Lucas S."/>
            <person name="Salamov A."/>
            <person name="McFadden G.I."/>
            <person name="Lane C.E."/>
            <person name="Keeling P.J."/>
            <person name="Gray M.W."/>
            <person name="Grigoriev I.V."/>
            <person name="Archibald J.M."/>
        </authorList>
    </citation>
    <scope>NUCLEOTIDE SEQUENCE</scope>
    <source>
        <strain evidence="3 5">CCMP2712</strain>
    </source>
</reference>
<dbReference type="PaxDb" id="55529-EKX33475"/>
<evidence type="ECO:0000256" key="1">
    <source>
        <dbReference type="SAM" id="Coils"/>
    </source>
</evidence>
<keyword evidence="5" id="KW-1185">Reference proteome</keyword>
<dbReference type="AlphaFoldDB" id="L1ICA9"/>
<reference evidence="5" key="2">
    <citation type="submission" date="2012-11" db="EMBL/GenBank/DDBJ databases">
        <authorList>
            <person name="Kuo A."/>
            <person name="Curtis B.A."/>
            <person name="Tanifuji G."/>
            <person name="Burki F."/>
            <person name="Gruber A."/>
            <person name="Irimia M."/>
            <person name="Maruyama S."/>
            <person name="Arias M.C."/>
            <person name="Ball S.G."/>
            <person name="Gile G.H."/>
            <person name="Hirakawa Y."/>
            <person name="Hopkins J.F."/>
            <person name="Rensing S.A."/>
            <person name="Schmutz J."/>
            <person name="Symeonidi A."/>
            <person name="Elias M."/>
            <person name="Eveleigh R.J."/>
            <person name="Herman E.K."/>
            <person name="Klute M.J."/>
            <person name="Nakayama T."/>
            <person name="Obornik M."/>
            <person name="Reyes-Prieto A."/>
            <person name="Armbrust E.V."/>
            <person name="Aves S.J."/>
            <person name="Beiko R.G."/>
            <person name="Coutinho P."/>
            <person name="Dacks J.B."/>
            <person name="Durnford D.G."/>
            <person name="Fast N.M."/>
            <person name="Green B.R."/>
            <person name="Grisdale C."/>
            <person name="Hempe F."/>
            <person name="Henrissat B."/>
            <person name="Hoppner M.P."/>
            <person name="Ishida K.-I."/>
            <person name="Kim E."/>
            <person name="Koreny L."/>
            <person name="Kroth P.G."/>
            <person name="Liu Y."/>
            <person name="Malik S.-B."/>
            <person name="Maier U.G."/>
            <person name="McRose D."/>
            <person name="Mock T."/>
            <person name="Neilson J.A."/>
            <person name="Onodera N.T."/>
            <person name="Poole A.M."/>
            <person name="Pritham E.J."/>
            <person name="Richards T.A."/>
            <person name="Rocap G."/>
            <person name="Roy S.W."/>
            <person name="Sarai C."/>
            <person name="Schaack S."/>
            <person name="Shirato S."/>
            <person name="Slamovits C.H."/>
            <person name="Spencer D.F."/>
            <person name="Suzuki S."/>
            <person name="Worden A.Z."/>
            <person name="Zauner S."/>
            <person name="Barry K."/>
            <person name="Bell C."/>
            <person name="Bharti A.K."/>
            <person name="Crow J.A."/>
            <person name="Grimwood J."/>
            <person name="Kramer R."/>
            <person name="Lindquist E."/>
            <person name="Lucas S."/>
            <person name="Salamov A."/>
            <person name="McFadden G.I."/>
            <person name="Lane C.E."/>
            <person name="Keeling P.J."/>
            <person name="Gray M.W."/>
            <person name="Grigoriev I.V."/>
            <person name="Archibald J.M."/>
        </authorList>
    </citation>
    <scope>NUCLEOTIDE SEQUENCE</scope>
    <source>
        <strain evidence="5">CCMP2712</strain>
    </source>
</reference>
<evidence type="ECO:0000313" key="4">
    <source>
        <dbReference type="EnsemblProtists" id="EKX33475"/>
    </source>
</evidence>
<organism evidence="3">
    <name type="scientific">Guillardia theta (strain CCMP2712)</name>
    <name type="common">Cryptophyte</name>
    <dbReference type="NCBI Taxonomy" id="905079"/>
    <lineage>
        <taxon>Eukaryota</taxon>
        <taxon>Cryptophyceae</taxon>
        <taxon>Pyrenomonadales</taxon>
        <taxon>Geminigeraceae</taxon>
        <taxon>Guillardia</taxon>
    </lineage>
</organism>
<dbReference type="GeneID" id="17290224"/>
<name>L1ICA9_GUITC</name>
<evidence type="ECO:0000313" key="5">
    <source>
        <dbReference type="Proteomes" id="UP000011087"/>
    </source>
</evidence>
<evidence type="ECO:0000256" key="2">
    <source>
        <dbReference type="SAM" id="MobiDB-lite"/>
    </source>
</evidence>
<reference evidence="4" key="3">
    <citation type="submission" date="2015-06" db="UniProtKB">
        <authorList>
            <consortium name="EnsemblProtists"/>
        </authorList>
    </citation>
    <scope>IDENTIFICATION</scope>
</reference>
<feature type="region of interest" description="Disordered" evidence="2">
    <location>
        <begin position="120"/>
        <end position="151"/>
    </location>
</feature>
<proteinExistence type="predicted"/>
<evidence type="ECO:0000313" key="3">
    <source>
        <dbReference type="EMBL" id="EKX33475.1"/>
    </source>
</evidence>
<gene>
    <name evidence="3" type="ORF">GUITHDRAFT_147879</name>
</gene>